<dbReference type="EMBL" id="JAHGAW010000001">
    <property type="protein sequence ID" value="MBT2185671.1"/>
    <property type="molecule type" value="Genomic_DNA"/>
</dbReference>
<gene>
    <name evidence="3" type="ORF">KK488_01780</name>
</gene>
<dbReference type="InterPro" id="IPR043426">
    <property type="entry name" value="MltB-like"/>
</dbReference>
<accession>A0A9X1AJ85</accession>
<evidence type="ECO:0000259" key="2">
    <source>
        <dbReference type="Pfam" id="PF13406"/>
    </source>
</evidence>
<evidence type="ECO:0000313" key="3">
    <source>
        <dbReference type="EMBL" id="MBT2185671.1"/>
    </source>
</evidence>
<dbReference type="SUPFAM" id="SSF53955">
    <property type="entry name" value="Lysozyme-like"/>
    <property type="match status" value="1"/>
</dbReference>
<dbReference type="Pfam" id="PF13406">
    <property type="entry name" value="SLT_2"/>
    <property type="match status" value="1"/>
</dbReference>
<dbReference type="Proteomes" id="UP001138757">
    <property type="component" value="Unassembled WGS sequence"/>
</dbReference>
<dbReference type="PANTHER" id="PTHR30163:SF8">
    <property type="entry name" value="LYTIC MUREIN TRANSGLYCOSYLASE"/>
    <property type="match status" value="1"/>
</dbReference>
<organism evidence="3 4">
    <name type="scientific">Sphingobium nicotianae</name>
    <dbReference type="NCBI Taxonomy" id="2782607"/>
    <lineage>
        <taxon>Bacteria</taxon>
        <taxon>Pseudomonadati</taxon>
        <taxon>Pseudomonadota</taxon>
        <taxon>Alphaproteobacteria</taxon>
        <taxon>Sphingomonadales</taxon>
        <taxon>Sphingomonadaceae</taxon>
        <taxon>Sphingobium</taxon>
    </lineage>
</organism>
<sequence length="359" mass="39430">MPASIRAVRLRILLRLVSVIALGALAIGPGYCQSSTSTVGSATETGFATYLQGLRPRAQALGVSDATFERAIAGLTFNPRVAALDRGNMPTADDAPIPDFEPYRRQHIDASKIARGRAVYEANRALLRGIERDTGVPEEIMVAIFGHETNYGTITGDFDLLRSLATLAYEGRRRALFEPELLSVMVMMQRGVPRERLIGSYAGAFGYPQFLPSVYLRDARDADGDGQPNIWSSQADALASIANYFQRAGWRKGEPWGIAVRLPDGFDRSRIASPIVAPRCKRVFGRHSRWRSMAEWQAMGITPSKGIWPDGKIQATLLEPDGPGKTAYLLTGNYRAILDYNCSNFYALSVGLLADEVRQ</sequence>
<dbReference type="GO" id="GO:0009253">
    <property type="term" value="P:peptidoglycan catabolic process"/>
    <property type="evidence" value="ECO:0007669"/>
    <property type="project" value="TreeGrafter"/>
</dbReference>
<name>A0A9X1AJ85_9SPHN</name>
<reference evidence="3" key="1">
    <citation type="submission" date="2021-05" db="EMBL/GenBank/DDBJ databases">
        <title>Genome of Sphingobium sp. strain.</title>
        <authorList>
            <person name="Fan R."/>
        </authorList>
    </citation>
    <scope>NUCLEOTIDE SEQUENCE</scope>
    <source>
        <strain evidence="3">H33</strain>
    </source>
</reference>
<evidence type="ECO:0000313" key="4">
    <source>
        <dbReference type="Proteomes" id="UP001138757"/>
    </source>
</evidence>
<keyword evidence="4" id="KW-1185">Reference proteome</keyword>
<feature type="domain" description="Transglycosylase SLT" evidence="2">
    <location>
        <begin position="47"/>
        <end position="355"/>
    </location>
</feature>
<keyword evidence="1" id="KW-1133">Transmembrane helix</keyword>
<dbReference type="InterPro" id="IPR023346">
    <property type="entry name" value="Lysozyme-like_dom_sf"/>
</dbReference>
<dbReference type="NCBIfam" id="TIGR02283">
    <property type="entry name" value="MltB_2"/>
    <property type="match status" value="1"/>
</dbReference>
<dbReference type="AlphaFoldDB" id="A0A9X1AJ85"/>
<evidence type="ECO:0000256" key="1">
    <source>
        <dbReference type="SAM" id="Phobius"/>
    </source>
</evidence>
<protein>
    <submittedName>
        <fullName evidence="3">Lytic murein transglycosylase</fullName>
    </submittedName>
</protein>
<proteinExistence type="predicted"/>
<dbReference type="InterPro" id="IPR031304">
    <property type="entry name" value="SLT_2"/>
</dbReference>
<feature type="transmembrane region" description="Helical" evidence="1">
    <location>
        <begin position="12"/>
        <end position="31"/>
    </location>
</feature>
<dbReference type="InterPro" id="IPR011970">
    <property type="entry name" value="MltB_2"/>
</dbReference>
<keyword evidence="1" id="KW-0812">Transmembrane</keyword>
<dbReference type="GO" id="GO:0008933">
    <property type="term" value="F:peptidoglycan lytic transglycosylase activity"/>
    <property type="evidence" value="ECO:0007669"/>
    <property type="project" value="TreeGrafter"/>
</dbReference>
<dbReference type="PANTHER" id="PTHR30163">
    <property type="entry name" value="MEMBRANE-BOUND LYTIC MUREIN TRANSGLYCOSYLASE B"/>
    <property type="match status" value="1"/>
</dbReference>
<keyword evidence="1" id="KW-0472">Membrane</keyword>
<dbReference type="Gene3D" id="1.10.8.350">
    <property type="entry name" value="Bacterial muramidase"/>
    <property type="match status" value="1"/>
</dbReference>
<comment type="caution">
    <text evidence="3">The sequence shown here is derived from an EMBL/GenBank/DDBJ whole genome shotgun (WGS) entry which is preliminary data.</text>
</comment>
<dbReference type="Gene3D" id="1.10.530.10">
    <property type="match status" value="1"/>
</dbReference>